<keyword evidence="7" id="KW-0472">Membrane</keyword>
<comment type="caution">
    <text evidence="9">The sequence shown here is derived from an EMBL/GenBank/DDBJ whole genome shotgun (WGS) entry which is preliminary data.</text>
</comment>
<evidence type="ECO:0000256" key="4">
    <source>
        <dbReference type="ARBA" id="ARBA00007920"/>
    </source>
</evidence>
<dbReference type="PANTHER" id="PTHR48182">
    <property type="entry name" value="PROTEIN SERAC1"/>
    <property type="match status" value="1"/>
</dbReference>
<dbReference type="PANTHER" id="PTHR48182:SF2">
    <property type="entry name" value="PROTEIN SERAC1"/>
    <property type="match status" value="1"/>
</dbReference>
<proteinExistence type="inferred from homology"/>
<evidence type="ECO:0000256" key="3">
    <source>
        <dbReference type="ARBA" id="ARBA00004370"/>
    </source>
</evidence>
<organism evidence="9 10">
    <name type="scientific">Marasmiellus scandens</name>
    <dbReference type="NCBI Taxonomy" id="2682957"/>
    <lineage>
        <taxon>Eukaryota</taxon>
        <taxon>Fungi</taxon>
        <taxon>Dikarya</taxon>
        <taxon>Basidiomycota</taxon>
        <taxon>Agaricomycotina</taxon>
        <taxon>Agaricomycetes</taxon>
        <taxon>Agaricomycetidae</taxon>
        <taxon>Agaricales</taxon>
        <taxon>Marasmiineae</taxon>
        <taxon>Omphalotaceae</taxon>
        <taxon>Marasmiellus</taxon>
    </lineage>
</organism>
<dbReference type="InterPro" id="IPR029058">
    <property type="entry name" value="AB_hydrolase_fold"/>
</dbReference>
<reference evidence="9 10" key="1">
    <citation type="submission" date="2024-01" db="EMBL/GenBank/DDBJ databases">
        <title>A draft genome for the cacao thread blight pathogen Marasmiellus scandens.</title>
        <authorList>
            <person name="Baruah I.K."/>
            <person name="Leung J."/>
            <person name="Bukari Y."/>
            <person name="Amoako-Attah I."/>
            <person name="Meinhardt L.W."/>
            <person name="Bailey B.A."/>
            <person name="Cohen S.P."/>
        </authorList>
    </citation>
    <scope>NUCLEOTIDE SEQUENCE [LARGE SCALE GENOMIC DNA]</scope>
    <source>
        <strain evidence="9 10">GH-19</strain>
    </source>
</reference>
<keyword evidence="10" id="KW-1185">Reference proteome</keyword>
<sequence length="466" mass="52265">MPRSTSTARITYLDPATTPTELAEFLQSKALSVSPGQARISLSTDVEGSKIATATFKDEETLNRALKLAPQDRLLHDRHISLDATFDGFTTLSDGDEIDIVTLHGLNGHAFDTWQYRSHDDCFMWLRDSLPEHFTGARILSYGYNANVISDVSTGRLRTFAETFLEKLKHQRDSDMHRHKPLIIMAHSLGGLVVKQALIVGSNRADMRYKDLVESIRVIMFFGTPHQGGNGVSTAEFFTNILHAVNVDARSDLIKELNPHSLFLFDLTDDFRQAIEALGIIIYTFYEGKKTKIGHWPARKNLLAITERSAILGAAREIKTSVNANHQDLCKFKGPGDGAYTTVRQVIRDLITEITPLVTARDAGTQPSPPPDLKYANLTDVEKLDGDSRNYPVLVWGKYTYWALSHLDNRYGMTILAYDKQGRVAGRWERRGARYIHSIKVDKNRVEFVGQGGLSITFSLKDLQVL</sequence>
<dbReference type="InterPro" id="IPR007751">
    <property type="entry name" value="DUF676_lipase-like"/>
</dbReference>
<evidence type="ECO:0000313" key="10">
    <source>
        <dbReference type="Proteomes" id="UP001498398"/>
    </source>
</evidence>
<protein>
    <recommendedName>
        <fullName evidence="8">DUF676 domain-containing protein</fullName>
    </recommendedName>
</protein>
<comment type="subcellular location">
    <subcellularLocation>
        <location evidence="2">Endoplasmic reticulum</location>
    </subcellularLocation>
    <subcellularLocation>
        <location evidence="3">Membrane</location>
    </subcellularLocation>
    <subcellularLocation>
        <location evidence="1">Mitochondrion</location>
    </subcellularLocation>
</comment>
<evidence type="ECO:0000259" key="8">
    <source>
        <dbReference type="Pfam" id="PF05057"/>
    </source>
</evidence>
<dbReference type="SUPFAM" id="SSF53474">
    <property type="entry name" value="alpha/beta-Hydrolases"/>
    <property type="match status" value="1"/>
</dbReference>
<gene>
    <name evidence="9" type="ORF">VKT23_019817</name>
</gene>
<name>A0ABR1IN92_9AGAR</name>
<evidence type="ECO:0000256" key="2">
    <source>
        <dbReference type="ARBA" id="ARBA00004240"/>
    </source>
</evidence>
<dbReference type="EMBL" id="JBANRG010000111">
    <property type="protein sequence ID" value="KAK7435124.1"/>
    <property type="molecule type" value="Genomic_DNA"/>
</dbReference>
<dbReference type="InterPro" id="IPR052374">
    <property type="entry name" value="SERAC1"/>
</dbReference>
<evidence type="ECO:0000256" key="6">
    <source>
        <dbReference type="ARBA" id="ARBA00023128"/>
    </source>
</evidence>
<evidence type="ECO:0000256" key="7">
    <source>
        <dbReference type="ARBA" id="ARBA00023136"/>
    </source>
</evidence>
<dbReference type="Gene3D" id="3.40.50.1820">
    <property type="entry name" value="alpha/beta hydrolase"/>
    <property type="match status" value="1"/>
</dbReference>
<evidence type="ECO:0000256" key="1">
    <source>
        <dbReference type="ARBA" id="ARBA00004173"/>
    </source>
</evidence>
<keyword evidence="6" id="KW-0496">Mitochondrion</keyword>
<accession>A0ABR1IN92</accession>
<dbReference type="Pfam" id="PF05057">
    <property type="entry name" value="DUF676"/>
    <property type="match status" value="1"/>
</dbReference>
<comment type="similarity">
    <text evidence="4">Belongs to the putative lipase ROG1 family.</text>
</comment>
<evidence type="ECO:0000313" key="9">
    <source>
        <dbReference type="EMBL" id="KAK7435124.1"/>
    </source>
</evidence>
<feature type="domain" description="DUF676" evidence="8">
    <location>
        <begin position="101"/>
        <end position="243"/>
    </location>
</feature>
<dbReference type="Proteomes" id="UP001498398">
    <property type="component" value="Unassembled WGS sequence"/>
</dbReference>
<evidence type="ECO:0000256" key="5">
    <source>
        <dbReference type="ARBA" id="ARBA00022824"/>
    </source>
</evidence>
<keyword evidence="5" id="KW-0256">Endoplasmic reticulum</keyword>